<organism evidence="7 8">
    <name type="scientific">Candidatus Azambacteria bacterium GW2011_GWB1_42_17</name>
    <dbReference type="NCBI Taxonomy" id="1618615"/>
    <lineage>
        <taxon>Bacteria</taxon>
        <taxon>Candidatus Azamiibacteriota</taxon>
    </lineage>
</organism>
<dbReference type="Gene3D" id="6.10.160.10">
    <property type="match status" value="1"/>
</dbReference>
<gene>
    <name evidence="5" type="primary">rplT</name>
    <name evidence="7" type="ORF">UV07_C0002G0023</name>
</gene>
<evidence type="ECO:0000313" key="7">
    <source>
        <dbReference type="EMBL" id="KKS44837.1"/>
    </source>
</evidence>
<protein>
    <recommendedName>
        <fullName evidence="4 5">Large ribosomal subunit protein bL20</fullName>
    </recommendedName>
</protein>
<dbReference type="GO" id="GO:1990904">
    <property type="term" value="C:ribonucleoprotein complex"/>
    <property type="evidence" value="ECO:0007669"/>
    <property type="project" value="UniProtKB-KW"/>
</dbReference>
<dbReference type="InterPro" id="IPR005813">
    <property type="entry name" value="Ribosomal_bL20"/>
</dbReference>
<dbReference type="NCBIfam" id="TIGR01032">
    <property type="entry name" value="rplT_bact"/>
    <property type="match status" value="1"/>
</dbReference>
<keyword evidence="2 5" id="KW-0689">Ribosomal protein</keyword>
<dbReference type="EMBL" id="LCDB01000002">
    <property type="protein sequence ID" value="KKS44837.1"/>
    <property type="molecule type" value="Genomic_DNA"/>
</dbReference>
<dbReference type="FunFam" id="1.10.1900.20:FF:000001">
    <property type="entry name" value="50S ribosomal protein L20"/>
    <property type="match status" value="1"/>
</dbReference>
<comment type="function">
    <text evidence="5 6">Binds directly to 23S ribosomal RNA and is necessary for the in vitro assembly process of the 50S ribosomal subunit. It is not involved in the protein synthesizing functions of that subunit.</text>
</comment>
<proteinExistence type="inferred from homology"/>
<accession>A0A0G0Z7Y3</accession>
<dbReference type="Pfam" id="PF00453">
    <property type="entry name" value="Ribosomal_L20"/>
    <property type="match status" value="1"/>
</dbReference>
<dbReference type="CDD" id="cd07026">
    <property type="entry name" value="Ribosomal_L20"/>
    <property type="match status" value="1"/>
</dbReference>
<name>A0A0G0Z7Y3_9BACT</name>
<evidence type="ECO:0000256" key="3">
    <source>
        <dbReference type="ARBA" id="ARBA00023274"/>
    </source>
</evidence>
<evidence type="ECO:0000256" key="2">
    <source>
        <dbReference type="ARBA" id="ARBA00022980"/>
    </source>
</evidence>
<comment type="caution">
    <text evidence="7">The sequence shown here is derived from an EMBL/GenBank/DDBJ whole genome shotgun (WGS) entry which is preliminary data.</text>
</comment>
<keyword evidence="5 6" id="KW-0694">RNA-binding</keyword>
<dbReference type="PANTHER" id="PTHR10986">
    <property type="entry name" value="39S RIBOSOMAL PROTEIN L20"/>
    <property type="match status" value="1"/>
</dbReference>
<evidence type="ECO:0000256" key="1">
    <source>
        <dbReference type="ARBA" id="ARBA00007698"/>
    </source>
</evidence>
<reference evidence="7 8" key="1">
    <citation type="journal article" date="2015" name="Nature">
        <title>rRNA introns, odd ribosomes, and small enigmatic genomes across a large radiation of phyla.</title>
        <authorList>
            <person name="Brown C.T."/>
            <person name="Hug L.A."/>
            <person name="Thomas B.C."/>
            <person name="Sharon I."/>
            <person name="Castelle C.J."/>
            <person name="Singh A."/>
            <person name="Wilkins M.J."/>
            <person name="Williams K.H."/>
            <person name="Banfield J.F."/>
        </authorList>
    </citation>
    <scope>NUCLEOTIDE SEQUENCE [LARGE SCALE GENOMIC DNA]</scope>
</reference>
<dbReference type="Proteomes" id="UP000033986">
    <property type="component" value="Unassembled WGS sequence"/>
</dbReference>
<dbReference type="PRINTS" id="PR00062">
    <property type="entry name" value="RIBOSOMALL20"/>
</dbReference>
<dbReference type="InterPro" id="IPR035566">
    <property type="entry name" value="Ribosomal_protein_bL20_C"/>
</dbReference>
<dbReference type="GO" id="GO:0000027">
    <property type="term" value="P:ribosomal large subunit assembly"/>
    <property type="evidence" value="ECO:0007669"/>
    <property type="project" value="UniProtKB-UniRule"/>
</dbReference>
<keyword evidence="3 5" id="KW-0687">Ribonucleoprotein</keyword>
<evidence type="ECO:0000313" key="8">
    <source>
        <dbReference type="Proteomes" id="UP000033986"/>
    </source>
</evidence>
<evidence type="ECO:0000256" key="4">
    <source>
        <dbReference type="ARBA" id="ARBA00035172"/>
    </source>
</evidence>
<dbReference type="SUPFAM" id="SSF74731">
    <property type="entry name" value="Ribosomal protein L20"/>
    <property type="match status" value="1"/>
</dbReference>
<comment type="similarity">
    <text evidence="1 5 6">Belongs to the bacterial ribosomal protein bL20 family.</text>
</comment>
<dbReference type="GO" id="GO:0003735">
    <property type="term" value="F:structural constituent of ribosome"/>
    <property type="evidence" value="ECO:0007669"/>
    <property type="project" value="InterPro"/>
</dbReference>
<dbReference type="GO" id="GO:0006412">
    <property type="term" value="P:translation"/>
    <property type="evidence" value="ECO:0007669"/>
    <property type="project" value="InterPro"/>
</dbReference>
<keyword evidence="5 6" id="KW-0699">rRNA-binding</keyword>
<dbReference type="GO" id="GO:0019843">
    <property type="term" value="F:rRNA binding"/>
    <property type="evidence" value="ECO:0007669"/>
    <property type="project" value="UniProtKB-UniRule"/>
</dbReference>
<sequence>MARVKRGIIAAKRRRKILKYTKGFKWGRKSKERAAKEALLHAWTHAFRDRRVKKRTARGLWQIRLNAAVRPEGLNYSKFMHGLKKAKIELDRKVLSEIAMKHPEIFKEIVTKVK</sequence>
<dbReference type="HAMAP" id="MF_00382">
    <property type="entry name" value="Ribosomal_bL20"/>
    <property type="match status" value="1"/>
</dbReference>
<dbReference type="GO" id="GO:0005840">
    <property type="term" value="C:ribosome"/>
    <property type="evidence" value="ECO:0007669"/>
    <property type="project" value="UniProtKB-KW"/>
</dbReference>
<evidence type="ECO:0000256" key="6">
    <source>
        <dbReference type="RuleBase" id="RU000560"/>
    </source>
</evidence>
<evidence type="ECO:0000256" key="5">
    <source>
        <dbReference type="HAMAP-Rule" id="MF_00382"/>
    </source>
</evidence>
<dbReference type="PATRIC" id="fig|1618615.3.peg.62"/>
<dbReference type="Gene3D" id="1.10.1900.20">
    <property type="entry name" value="Ribosomal protein L20"/>
    <property type="match status" value="1"/>
</dbReference>
<dbReference type="AlphaFoldDB" id="A0A0G0Z7Y3"/>